<keyword evidence="1" id="KW-0812">Transmembrane</keyword>
<organism evidence="2 3">
    <name type="scientific">candidate division WWE3 bacterium CG08_land_8_20_14_0_20_41_15</name>
    <dbReference type="NCBI Taxonomy" id="1975086"/>
    <lineage>
        <taxon>Bacteria</taxon>
        <taxon>Katanobacteria</taxon>
    </lineage>
</organism>
<evidence type="ECO:0008006" key="4">
    <source>
        <dbReference type="Google" id="ProtNLM"/>
    </source>
</evidence>
<dbReference type="AlphaFoldDB" id="A0A2H0XA62"/>
<gene>
    <name evidence="2" type="ORF">COT51_00725</name>
</gene>
<proteinExistence type="predicted"/>
<keyword evidence="1" id="KW-0472">Membrane</keyword>
<name>A0A2H0XA62_UNCKA</name>
<dbReference type="EMBL" id="PEYV01000013">
    <property type="protein sequence ID" value="PIS21827.1"/>
    <property type="molecule type" value="Genomic_DNA"/>
</dbReference>
<comment type="caution">
    <text evidence="2">The sequence shown here is derived from an EMBL/GenBank/DDBJ whole genome shotgun (WGS) entry which is preliminary data.</text>
</comment>
<sequence length="137" mass="14846">MKNRRGQSIVETLLAVSVAVIIIGALVNLAVIAVKESRSARDRIKAEKMAVEGIEAVRSIRDAGWTPIGVATSGPHYALSWSGDSWSISQNNDCEVTGIFKRCVDFANFGTGKRVVVNVFFGAPKPITLQTVLTDWQ</sequence>
<dbReference type="Proteomes" id="UP000231098">
    <property type="component" value="Unassembled WGS sequence"/>
</dbReference>
<evidence type="ECO:0000256" key="1">
    <source>
        <dbReference type="SAM" id="Phobius"/>
    </source>
</evidence>
<keyword evidence="1" id="KW-1133">Transmembrane helix</keyword>
<evidence type="ECO:0000313" key="2">
    <source>
        <dbReference type="EMBL" id="PIS21827.1"/>
    </source>
</evidence>
<protein>
    <recommendedName>
        <fullName evidence="4">Type II secretion system protein GspI C-terminal domain-containing protein</fullName>
    </recommendedName>
</protein>
<feature type="transmembrane region" description="Helical" evidence="1">
    <location>
        <begin position="12"/>
        <end position="34"/>
    </location>
</feature>
<accession>A0A2H0XA62</accession>
<reference evidence="3" key="1">
    <citation type="submission" date="2017-09" db="EMBL/GenBank/DDBJ databases">
        <title>Depth-based differentiation of microbial function through sediment-hosted aquifers and enrichment of novel symbionts in the deep terrestrial subsurface.</title>
        <authorList>
            <person name="Probst A.J."/>
            <person name="Ladd B."/>
            <person name="Jarett J.K."/>
            <person name="Geller-Mcgrath D.E."/>
            <person name="Sieber C.M.K."/>
            <person name="Emerson J.B."/>
            <person name="Anantharaman K."/>
            <person name="Thomas B.C."/>
            <person name="Malmstrom R."/>
            <person name="Stieglmeier M."/>
            <person name="Klingl A."/>
            <person name="Woyke T."/>
            <person name="Ryan C.M."/>
            <person name="Banfield J.F."/>
        </authorList>
    </citation>
    <scope>NUCLEOTIDE SEQUENCE [LARGE SCALE GENOMIC DNA]</scope>
</reference>
<evidence type="ECO:0000313" key="3">
    <source>
        <dbReference type="Proteomes" id="UP000231098"/>
    </source>
</evidence>